<dbReference type="PANTHER" id="PTHR33908">
    <property type="entry name" value="MANNOSYLTRANSFERASE YKCB-RELATED"/>
    <property type="match status" value="1"/>
</dbReference>
<dbReference type="Proteomes" id="UP000582981">
    <property type="component" value="Unassembled WGS sequence"/>
</dbReference>
<dbReference type="GO" id="GO:0005886">
    <property type="term" value="C:plasma membrane"/>
    <property type="evidence" value="ECO:0007669"/>
    <property type="project" value="UniProtKB-SubCell"/>
</dbReference>
<comment type="subcellular location">
    <subcellularLocation>
        <location evidence="1">Cell membrane</location>
        <topology evidence="1">Multi-pass membrane protein</topology>
    </subcellularLocation>
</comment>
<comment type="caution">
    <text evidence="10">The sequence shown here is derived from an EMBL/GenBank/DDBJ whole genome shotgun (WGS) entry which is preliminary data.</text>
</comment>
<dbReference type="GO" id="GO:0010041">
    <property type="term" value="P:response to iron(III) ion"/>
    <property type="evidence" value="ECO:0007669"/>
    <property type="project" value="TreeGrafter"/>
</dbReference>
<evidence type="ECO:0000256" key="5">
    <source>
        <dbReference type="ARBA" id="ARBA00022692"/>
    </source>
</evidence>
<keyword evidence="2" id="KW-1003">Cell membrane</keyword>
<feature type="transmembrane region" description="Helical" evidence="8">
    <location>
        <begin position="216"/>
        <end position="235"/>
    </location>
</feature>
<evidence type="ECO:0000256" key="8">
    <source>
        <dbReference type="SAM" id="Phobius"/>
    </source>
</evidence>
<feature type="transmembrane region" description="Helical" evidence="8">
    <location>
        <begin position="298"/>
        <end position="321"/>
    </location>
</feature>
<keyword evidence="4 10" id="KW-0808">Transferase</keyword>
<dbReference type="GO" id="GO:0009103">
    <property type="term" value="P:lipopolysaccharide biosynthetic process"/>
    <property type="evidence" value="ECO:0007669"/>
    <property type="project" value="TreeGrafter"/>
</dbReference>
<evidence type="ECO:0000256" key="2">
    <source>
        <dbReference type="ARBA" id="ARBA00022475"/>
    </source>
</evidence>
<sequence>MNDIPSIAVTAPRSHAIGWWIFAIVSVSTVLRFYLLTNASIWSDEGFTLELIAYPLADIWTLSGRDVHPPLFYMLLHGLVALTDSNGLVWTRGFSAVLGVVNVGLGIWLVRVVSTPRAAITAGLLLALLPIAVRYSQDVRMYALMGVELTGATLALVYWVLKPQKSSYLVMYVLLMVSGLYTHYFSIFCALSHWLYLLLIRLPAYGRHRGIERPQWWLANGVIALLYLPWLSSAFTQLNTFGVGWIQPVSGYSLPSAIWKFLIVNDGRGCNAFIYWLVPIVYGVTGGIVLWQDRSRYAVQTLIGICSFLTVMVVFLFSFYIPVFVERYLFFSAVMMPLLVAIALDKLRNRWGFVMAVGVLSAVEVFGLSHVYSQQHTMNNPYRMADDRLAELMEDFNVKSMSGDVLVVSDAYLFYAGHFYNDKHRKLLLHFSSSSGHRPIASGFSAPMMKYGDDTYVESLDRLETATGRVWWLDYAYKKPGDEVDLPLRWHSITQRVLGDNVLGLYEICGSVPGDSPTRCE</sequence>
<feature type="transmembrane region" description="Helical" evidence="8">
    <location>
        <begin position="89"/>
        <end position="110"/>
    </location>
</feature>
<protein>
    <submittedName>
        <fullName evidence="10">Glycosyltransferase family 39 protein</fullName>
    </submittedName>
</protein>
<organism evidence="10 11">
    <name type="scientific">Pseudomonas gingeri</name>
    <dbReference type="NCBI Taxonomy" id="117681"/>
    <lineage>
        <taxon>Bacteria</taxon>
        <taxon>Pseudomonadati</taxon>
        <taxon>Pseudomonadota</taxon>
        <taxon>Gammaproteobacteria</taxon>
        <taxon>Pseudomonadales</taxon>
        <taxon>Pseudomonadaceae</taxon>
        <taxon>Pseudomonas</taxon>
    </lineage>
</organism>
<keyword evidence="5 8" id="KW-0812">Transmembrane</keyword>
<feature type="transmembrane region" description="Helical" evidence="8">
    <location>
        <begin position="327"/>
        <end position="344"/>
    </location>
</feature>
<feature type="transmembrane region" description="Helical" evidence="8">
    <location>
        <begin position="181"/>
        <end position="204"/>
    </location>
</feature>
<evidence type="ECO:0000256" key="3">
    <source>
        <dbReference type="ARBA" id="ARBA00022676"/>
    </source>
</evidence>
<evidence type="ECO:0000256" key="4">
    <source>
        <dbReference type="ARBA" id="ARBA00022679"/>
    </source>
</evidence>
<dbReference type="GO" id="GO:0016763">
    <property type="term" value="F:pentosyltransferase activity"/>
    <property type="evidence" value="ECO:0007669"/>
    <property type="project" value="TreeGrafter"/>
</dbReference>
<dbReference type="AlphaFoldDB" id="A0A7Y7W9X8"/>
<feature type="domain" description="Glycosyltransferase RgtA/B/C/D-like" evidence="9">
    <location>
        <begin position="68"/>
        <end position="231"/>
    </location>
</feature>
<dbReference type="InterPro" id="IPR038731">
    <property type="entry name" value="RgtA/B/C-like"/>
</dbReference>
<feature type="transmembrane region" description="Helical" evidence="8">
    <location>
        <begin position="273"/>
        <end position="291"/>
    </location>
</feature>
<name>A0A7Y7W9X8_9PSED</name>
<dbReference type="Pfam" id="PF13231">
    <property type="entry name" value="PMT_2"/>
    <property type="match status" value="1"/>
</dbReference>
<keyword evidence="3" id="KW-0328">Glycosyltransferase</keyword>
<feature type="transmembrane region" description="Helical" evidence="8">
    <location>
        <begin position="351"/>
        <end position="372"/>
    </location>
</feature>
<evidence type="ECO:0000313" key="11">
    <source>
        <dbReference type="Proteomes" id="UP000582981"/>
    </source>
</evidence>
<accession>A0A7Y7W9X8</accession>
<keyword evidence="6 8" id="KW-1133">Transmembrane helix</keyword>
<dbReference type="RefSeq" id="WP_177143298.1">
    <property type="nucleotide sequence ID" value="NZ_JACAPU010000003.1"/>
</dbReference>
<proteinExistence type="predicted"/>
<evidence type="ECO:0000256" key="7">
    <source>
        <dbReference type="ARBA" id="ARBA00023136"/>
    </source>
</evidence>
<feature type="transmembrane region" description="Helical" evidence="8">
    <location>
        <begin position="142"/>
        <end position="161"/>
    </location>
</feature>
<keyword evidence="7 8" id="KW-0472">Membrane</keyword>
<evidence type="ECO:0000256" key="6">
    <source>
        <dbReference type="ARBA" id="ARBA00022989"/>
    </source>
</evidence>
<evidence type="ECO:0000259" key="9">
    <source>
        <dbReference type="Pfam" id="PF13231"/>
    </source>
</evidence>
<evidence type="ECO:0000256" key="1">
    <source>
        <dbReference type="ARBA" id="ARBA00004651"/>
    </source>
</evidence>
<gene>
    <name evidence="10" type="ORF">HX829_03260</name>
</gene>
<dbReference type="EMBL" id="JACAPU010000003">
    <property type="protein sequence ID" value="NWB45500.1"/>
    <property type="molecule type" value="Genomic_DNA"/>
</dbReference>
<feature type="transmembrane region" description="Helical" evidence="8">
    <location>
        <begin position="116"/>
        <end position="135"/>
    </location>
</feature>
<feature type="transmembrane region" description="Helical" evidence="8">
    <location>
        <begin position="17"/>
        <end position="35"/>
    </location>
</feature>
<dbReference type="InterPro" id="IPR050297">
    <property type="entry name" value="LipidA_mod_glycosyltrf_83"/>
</dbReference>
<dbReference type="PANTHER" id="PTHR33908:SF3">
    <property type="entry name" value="UNDECAPRENYL PHOSPHATE-ALPHA-4-AMINO-4-DEOXY-L-ARABINOSE ARABINOSYL TRANSFERASE"/>
    <property type="match status" value="1"/>
</dbReference>
<evidence type="ECO:0000313" key="10">
    <source>
        <dbReference type="EMBL" id="NWB45500.1"/>
    </source>
</evidence>
<reference evidence="10 11" key="1">
    <citation type="submission" date="2020-04" db="EMBL/GenBank/DDBJ databases">
        <title>Molecular characterization of pseudomonads from Agaricus bisporus reveal novel blotch 2 pathogens in Western Europe.</title>
        <authorList>
            <person name="Taparia T."/>
            <person name="Krijger M."/>
            <person name="Haynes E."/>
            <person name="Elpinstone J.G."/>
            <person name="Noble R."/>
            <person name="Van Der Wolf J."/>
        </authorList>
    </citation>
    <scope>NUCLEOTIDE SEQUENCE [LARGE SCALE GENOMIC DNA]</scope>
    <source>
        <strain evidence="10 11">F1001</strain>
    </source>
</reference>